<evidence type="ECO:0000313" key="2">
    <source>
        <dbReference type="Proteomes" id="UP000033618"/>
    </source>
</evidence>
<proteinExistence type="predicted"/>
<dbReference type="AlphaFoldDB" id="A0A0F5JX04"/>
<gene>
    <name evidence="1" type="ORF">WM40_20985</name>
</gene>
<comment type="caution">
    <text evidence="1">The sequence shown here is derived from an EMBL/GenBank/DDBJ whole genome shotgun (WGS) entry which is preliminary data.</text>
</comment>
<evidence type="ECO:0000313" key="1">
    <source>
        <dbReference type="EMBL" id="KKB61797.1"/>
    </source>
</evidence>
<keyword evidence="2" id="KW-1185">Reference proteome</keyword>
<organism evidence="1 2">
    <name type="scientific">Robbsia andropogonis</name>
    <dbReference type="NCBI Taxonomy" id="28092"/>
    <lineage>
        <taxon>Bacteria</taxon>
        <taxon>Pseudomonadati</taxon>
        <taxon>Pseudomonadota</taxon>
        <taxon>Betaproteobacteria</taxon>
        <taxon>Burkholderiales</taxon>
        <taxon>Burkholderiaceae</taxon>
        <taxon>Robbsia</taxon>
    </lineage>
</organism>
<accession>A0A0F5JX04</accession>
<dbReference type="Proteomes" id="UP000033618">
    <property type="component" value="Unassembled WGS sequence"/>
</dbReference>
<protein>
    <submittedName>
        <fullName evidence="1">Uncharacterized protein</fullName>
    </submittedName>
</protein>
<sequence>MLSTSQNAISVEDSFALDPSNGIQLAASQSLPRTGGPPDGWLELPSGQMRRYDSAGNAAYDIDFHADHGAGTPHGHNWDNGVRSPGVPLSIIPY</sequence>
<reference evidence="1 2" key="1">
    <citation type="submission" date="2015-03" db="EMBL/GenBank/DDBJ databases">
        <title>Draft Genome Sequence of Burkholderia andropogonis type strain ICMP2807, isolated from Sorghum bicolor.</title>
        <authorList>
            <person name="Lopes-Santos L."/>
            <person name="Castro D.B."/>
            <person name="Ottoboni L.M."/>
            <person name="Park D."/>
            <person name="Weirc B.S."/>
            <person name="Destefano S.A."/>
        </authorList>
    </citation>
    <scope>NUCLEOTIDE SEQUENCE [LARGE SCALE GENOMIC DNA]</scope>
    <source>
        <strain evidence="1 2">ICMP2807</strain>
    </source>
</reference>
<dbReference type="EMBL" id="LAQU01000031">
    <property type="protein sequence ID" value="KKB61797.1"/>
    <property type="molecule type" value="Genomic_DNA"/>
</dbReference>
<dbReference type="STRING" id="28092.WM40_20985"/>
<dbReference type="PATRIC" id="fig|28092.6.peg.4939"/>
<name>A0A0F5JX04_9BURK</name>